<dbReference type="GO" id="GO:0003824">
    <property type="term" value="F:catalytic activity"/>
    <property type="evidence" value="ECO:0007669"/>
    <property type="project" value="InterPro"/>
</dbReference>
<dbReference type="Gene3D" id="3.80.30.20">
    <property type="entry name" value="tm_1862 like domain"/>
    <property type="match status" value="1"/>
</dbReference>
<dbReference type="InterPro" id="IPR006675">
    <property type="entry name" value="HDIG_dom"/>
</dbReference>
<dbReference type="NCBIfam" id="TIGR03960">
    <property type="entry name" value="rSAM_fuse_unch"/>
    <property type="match status" value="1"/>
</dbReference>
<keyword evidence="3" id="KW-1185">Reference proteome</keyword>
<feature type="domain" description="Radical SAM core" evidence="1">
    <location>
        <begin position="425"/>
        <end position="664"/>
    </location>
</feature>
<dbReference type="InterPro" id="IPR006638">
    <property type="entry name" value="Elp3/MiaA/NifB-like_rSAM"/>
</dbReference>
<dbReference type="SMART" id="SM00729">
    <property type="entry name" value="Elp3"/>
    <property type="match status" value="1"/>
</dbReference>
<dbReference type="InterPro" id="IPR006674">
    <property type="entry name" value="HD_domain"/>
</dbReference>
<dbReference type="GO" id="GO:0051536">
    <property type="term" value="F:iron-sulfur cluster binding"/>
    <property type="evidence" value="ECO:0007669"/>
    <property type="project" value="InterPro"/>
</dbReference>
<dbReference type="SUPFAM" id="SSF102114">
    <property type="entry name" value="Radical SAM enzymes"/>
    <property type="match status" value="1"/>
</dbReference>
<dbReference type="CDD" id="cd02065">
    <property type="entry name" value="B12-binding_like"/>
    <property type="match status" value="1"/>
</dbReference>
<dbReference type="EMBL" id="FPBT01000001">
    <property type="protein sequence ID" value="SFU28555.1"/>
    <property type="molecule type" value="Genomic_DNA"/>
</dbReference>
<dbReference type="SFLD" id="SFLDS00029">
    <property type="entry name" value="Radical_SAM"/>
    <property type="match status" value="1"/>
</dbReference>
<dbReference type="PANTHER" id="PTHR42731">
    <property type="entry name" value="SLL1084 PROTEIN"/>
    <property type="match status" value="1"/>
</dbReference>
<dbReference type="OrthoDB" id="9806827at2"/>
<dbReference type="PANTHER" id="PTHR42731:SF1">
    <property type="entry name" value="RADICAL SAM DOMAIN PROTEIN"/>
    <property type="match status" value="1"/>
</dbReference>
<dbReference type="InterPro" id="IPR045784">
    <property type="entry name" value="Radical_SAM_N2"/>
</dbReference>
<evidence type="ECO:0000313" key="2">
    <source>
        <dbReference type="EMBL" id="SFU28555.1"/>
    </source>
</evidence>
<protein>
    <submittedName>
        <fullName evidence="2">Radical SAM family uncharacterized protein</fullName>
    </submittedName>
</protein>
<dbReference type="Pfam" id="PF01966">
    <property type="entry name" value="HD"/>
    <property type="match status" value="1"/>
</dbReference>
<dbReference type="InterPro" id="IPR007197">
    <property type="entry name" value="rSAM"/>
</dbReference>
<dbReference type="InterPro" id="IPR003607">
    <property type="entry name" value="HD/PDEase_dom"/>
</dbReference>
<dbReference type="Pfam" id="PF04055">
    <property type="entry name" value="Radical_SAM"/>
    <property type="match status" value="1"/>
</dbReference>
<dbReference type="STRING" id="155865.SAMN05216515_10279"/>
<dbReference type="SUPFAM" id="SSF109604">
    <property type="entry name" value="HD-domain/PDEase-like"/>
    <property type="match status" value="1"/>
</dbReference>
<dbReference type="AlphaFoldDB" id="A0A1I7EXD8"/>
<dbReference type="Proteomes" id="UP000198817">
    <property type="component" value="Unassembled WGS sequence"/>
</dbReference>
<dbReference type="InterPro" id="IPR023862">
    <property type="entry name" value="CHP03960_rSAM"/>
</dbReference>
<dbReference type="SFLD" id="SFLDG01082">
    <property type="entry name" value="B12-binding_domain_containing"/>
    <property type="match status" value="1"/>
</dbReference>
<evidence type="ECO:0000313" key="3">
    <source>
        <dbReference type="Proteomes" id="UP000198817"/>
    </source>
</evidence>
<dbReference type="Gene3D" id="1.10.3210.10">
    <property type="entry name" value="Hypothetical protein af1432"/>
    <property type="match status" value="1"/>
</dbReference>
<evidence type="ECO:0000259" key="1">
    <source>
        <dbReference type="PROSITE" id="PS51918"/>
    </source>
</evidence>
<dbReference type="Pfam" id="PF19864">
    <property type="entry name" value="Radical_SAM_N2"/>
    <property type="match status" value="1"/>
</dbReference>
<dbReference type="InterPro" id="IPR058240">
    <property type="entry name" value="rSAM_sf"/>
</dbReference>
<reference evidence="2 3" key="1">
    <citation type="submission" date="2016-10" db="EMBL/GenBank/DDBJ databases">
        <authorList>
            <person name="de Groot N.N."/>
        </authorList>
    </citation>
    <scope>NUCLEOTIDE SEQUENCE [LARGE SCALE GENOMIC DNA]</scope>
    <source>
        <strain evidence="2 3">KHGC13</strain>
    </source>
</reference>
<sequence>MTEMKRLTEEECYRLFREQNTPDRVIRHCQEVSRVAAVIADALNRNGVAMDVELVRISALIHDVARVQDHHEIVGARLLRSLGYEREAEIVEAHMTHMLAPLSEATETDILCLADRTVTENHYTGVDGRFDYLLHKRPWSEEREKRLEDLKELTRSFMREIEGTIGQTVDSLFAPSLEQLLEQVEKPARYIGGETNMVVKDPEKMDVRFAFAFPDLYEIGMSYMGLQILYDVTNRHENLYLERVFSPAPDMEELMRKHHVPLFTLETKSPVKQMDVFGFTLQYEMSFPTILNMMELAEVPLLSRDRGEGDPLVIAGGPCAVNPEPLADFFDLFMIGDGEELLPAVLNAYGEAKREGLSKREYLQRVSKLTGVYVPSFYDVQYHPDGTVKEFVKLWEGAPDRIEKAILPDLNRVPFPEKPIVPIVEAVHDRAVVETFRGCTRGCRFCQAGMSYRPVRERSEETIRRLAEQQLKNTGHDELSLLSLSTSDYSNFEGLATELMDYCTKRNVSLSLPSLRLDSFSFNVLNEIQKYKKSGLTFAPEAGTQRLRDVINKGITEEDIFSAVEQAVELGWRTMKFYFMDGLPTETDEDLRGIGEIARKAIEIFRKSGKRGRFNVTCSVSNFVPKPFTPFQWAPQASSEELRQKHVVLEHAMPGRNARLTYHDDAVSVCEGVLARGDRRMSALLLKAHEAGCRLDAWTEYFHRDVWKELLENWEIDYKFYTERKRSFDEVMPWDLIDPGVSKEFLVREAKKAEQGLTTQDCRYGCVGCGVNRKTTCGLGGIYE</sequence>
<accession>A0A1I7EXD8</accession>
<dbReference type="PROSITE" id="PS51918">
    <property type="entry name" value="RADICAL_SAM"/>
    <property type="match status" value="1"/>
</dbReference>
<name>A0A1I7EXD8_9FIRM</name>
<organism evidence="2 3">
    <name type="scientific">Eubacterium pyruvativorans</name>
    <dbReference type="NCBI Taxonomy" id="155865"/>
    <lineage>
        <taxon>Bacteria</taxon>
        <taxon>Bacillati</taxon>
        <taxon>Bacillota</taxon>
        <taxon>Clostridia</taxon>
        <taxon>Eubacteriales</taxon>
        <taxon>Eubacteriaceae</taxon>
        <taxon>Eubacterium</taxon>
    </lineage>
</organism>
<dbReference type="SMART" id="SM00471">
    <property type="entry name" value="HDc"/>
    <property type="match status" value="1"/>
</dbReference>
<dbReference type="InterPro" id="IPR023404">
    <property type="entry name" value="rSAM_horseshoe"/>
</dbReference>
<dbReference type="NCBIfam" id="TIGR00277">
    <property type="entry name" value="HDIG"/>
    <property type="match status" value="1"/>
</dbReference>
<proteinExistence type="predicted"/>
<dbReference type="CDD" id="cd01335">
    <property type="entry name" value="Radical_SAM"/>
    <property type="match status" value="1"/>
</dbReference>
<gene>
    <name evidence="2" type="ORF">SAMN05216508_10178</name>
</gene>